<keyword evidence="4" id="KW-1185">Reference proteome</keyword>
<organism evidence="3 4">
    <name type="scientific">Sorlinia euscelidii</name>
    <dbReference type="NCBI Taxonomy" id="3081148"/>
    <lineage>
        <taxon>Bacteria</taxon>
        <taxon>Pseudomonadati</taxon>
        <taxon>Pseudomonadota</taxon>
        <taxon>Alphaproteobacteria</taxon>
        <taxon>Acetobacterales</taxon>
        <taxon>Acetobacteraceae</taxon>
        <taxon>Sorlinia</taxon>
    </lineage>
</organism>
<reference evidence="3 4" key="1">
    <citation type="submission" date="2023-10" db="EMBL/GenBank/DDBJ databases">
        <title>Sorlinia euscelidii gen. nov., sp. nov., an acetic acid bacteria isolated from the gut of Euscelidius variegatus emitter.</title>
        <authorList>
            <person name="Michoud G."/>
            <person name="Marasco R."/>
            <person name="Seferji K."/>
            <person name="Gonella E."/>
            <person name="Garuglieri E."/>
            <person name="Alma A."/>
            <person name="Mapelli F."/>
            <person name="Borin S."/>
            <person name="Daffonchio D."/>
            <person name="Crotti E."/>
        </authorList>
    </citation>
    <scope>NUCLEOTIDE SEQUENCE [LARGE SCALE GENOMIC DNA]</scope>
    <source>
        <strain evidence="3 4">EV16P</strain>
    </source>
</reference>
<dbReference type="InterPro" id="IPR012480">
    <property type="entry name" value="Hepar_II_III_C"/>
</dbReference>
<sequence>MIYVEGREYPFLLNNIERQTLPPLVQEEIGKFLWLRDLAALGTEEARLLARSSIAGWIRQPLPQDNSVLTAARLCAIIGHFEFYARTADERFRRRLMRHLILVGRLLAIAPPELEGRWQSLVVTRGLMVVAFFLPGFKYLRERALRRLETTILQQIYPDGTVRQRSPDTQFQVVRELTEMSAILRMAQQPVSDIIMTSLTRLCPVLRALRHGDGGVSLFHGGWAHDGAFVERVIQYAGRQKIVAPTMPDGRFIRLTGRKALLLADGGAPPEAGFDQTAHNAPFAFEFSYGRQRLLVNCGSSRLPSWQEALRHPSAHNSLVTEGLLPPARGGHADASAIERRISTDFVENDAGLVLELKMEVASGAGAYEWERRLSLSDDGRVLRGAESVKADADRNLVYRFHLAPDVRISDFTEGAFCELECDGMIWQFTQQGATLSLEESVYFGNGFYQKTNQIVLTANDPTERPGELPFDQLGDGRHRVVLWTLERL</sequence>
<evidence type="ECO:0000313" key="3">
    <source>
        <dbReference type="EMBL" id="MEE8658479.1"/>
    </source>
</evidence>
<name>A0ABU7U0R0_9PROT</name>
<evidence type="ECO:0000256" key="1">
    <source>
        <dbReference type="ARBA" id="ARBA00004196"/>
    </source>
</evidence>
<accession>A0ABU7U0R0</accession>
<dbReference type="EMBL" id="JAWJZY010000002">
    <property type="protein sequence ID" value="MEE8658479.1"/>
    <property type="molecule type" value="Genomic_DNA"/>
</dbReference>
<evidence type="ECO:0000313" key="4">
    <source>
        <dbReference type="Proteomes" id="UP001312908"/>
    </source>
</evidence>
<dbReference type="Pfam" id="PF07940">
    <property type="entry name" value="Hepar_II_III_C"/>
    <property type="match status" value="1"/>
</dbReference>
<comment type="subcellular location">
    <subcellularLocation>
        <location evidence="1">Cell envelope</location>
    </subcellularLocation>
</comment>
<dbReference type="InterPro" id="IPR008929">
    <property type="entry name" value="Chondroitin_lyas"/>
</dbReference>
<dbReference type="Gene3D" id="2.70.98.70">
    <property type="match status" value="1"/>
</dbReference>
<feature type="domain" description="Heparinase II/III-like C-terminal" evidence="2">
    <location>
        <begin position="245"/>
        <end position="461"/>
    </location>
</feature>
<dbReference type="RefSeq" id="WP_394819403.1">
    <property type="nucleotide sequence ID" value="NZ_JAWJZY010000002.1"/>
</dbReference>
<protein>
    <recommendedName>
        <fullName evidence="2">Heparinase II/III-like C-terminal domain-containing protein</fullName>
    </recommendedName>
</protein>
<proteinExistence type="predicted"/>
<dbReference type="Gene3D" id="1.50.10.100">
    <property type="entry name" value="Chondroitin AC/alginate lyase"/>
    <property type="match status" value="1"/>
</dbReference>
<dbReference type="Proteomes" id="UP001312908">
    <property type="component" value="Unassembled WGS sequence"/>
</dbReference>
<evidence type="ECO:0000259" key="2">
    <source>
        <dbReference type="Pfam" id="PF07940"/>
    </source>
</evidence>
<gene>
    <name evidence="3" type="ORF">DOFOFD_05590</name>
</gene>
<comment type="caution">
    <text evidence="3">The sequence shown here is derived from an EMBL/GenBank/DDBJ whole genome shotgun (WGS) entry which is preliminary data.</text>
</comment>